<dbReference type="AlphaFoldDB" id="A0A285HII5"/>
<organism evidence="2 3">
    <name type="scientific">Orenia metallireducens</name>
    <dbReference type="NCBI Taxonomy" id="1413210"/>
    <lineage>
        <taxon>Bacteria</taxon>
        <taxon>Bacillati</taxon>
        <taxon>Bacillota</taxon>
        <taxon>Clostridia</taxon>
        <taxon>Halanaerobiales</taxon>
        <taxon>Halobacteroidaceae</taxon>
        <taxon>Orenia</taxon>
    </lineage>
</organism>
<reference evidence="3" key="1">
    <citation type="submission" date="2017-09" db="EMBL/GenBank/DDBJ databases">
        <authorList>
            <person name="Varghese N."/>
            <person name="Submissions S."/>
        </authorList>
    </citation>
    <scope>NUCLEOTIDE SEQUENCE [LARGE SCALE GENOMIC DNA]</scope>
    <source>
        <strain evidence="3">MSL47</strain>
    </source>
</reference>
<evidence type="ECO:0000256" key="1">
    <source>
        <dbReference type="SAM" id="Phobius"/>
    </source>
</evidence>
<evidence type="ECO:0008006" key="4">
    <source>
        <dbReference type="Google" id="ProtNLM"/>
    </source>
</evidence>
<gene>
    <name evidence="2" type="ORF">SAMN06265827_11849</name>
</gene>
<dbReference type="OrthoDB" id="2112007at2"/>
<protein>
    <recommendedName>
        <fullName evidence="4">DUF4115 domain-containing protein</fullName>
    </recommendedName>
</protein>
<keyword evidence="3" id="KW-1185">Reference proteome</keyword>
<evidence type="ECO:0000313" key="3">
    <source>
        <dbReference type="Proteomes" id="UP000219573"/>
    </source>
</evidence>
<keyword evidence="1" id="KW-0812">Transmembrane</keyword>
<name>A0A285HII5_9FIRM</name>
<dbReference type="RefSeq" id="WP_097018432.1">
    <property type="nucleotide sequence ID" value="NZ_OBDZ01000018.1"/>
</dbReference>
<dbReference type="STRING" id="1413210.U472_08570"/>
<feature type="transmembrane region" description="Helical" evidence="1">
    <location>
        <begin position="12"/>
        <end position="34"/>
    </location>
</feature>
<dbReference type="EMBL" id="OBDZ01000018">
    <property type="protein sequence ID" value="SNY34596.1"/>
    <property type="molecule type" value="Genomic_DNA"/>
</dbReference>
<accession>A0A285HII5</accession>
<evidence type="ECO:0000313" key="2">
    <source>
        <dbReference type="EMBL" id="SNY34596.1"/>
    </source>
</evidence>
<dbReference type="Proteomes" id="UP000219573">
    <property type="component" value="Unassembled WGS sequence"/>
</dbReference>
<proteinExistence type="predicted"/>
<keyword evidence="1" id="KW-1133">Transmembrane helix</keyword>
<keyword evidence="1" id="KW-0472">Membrane</keyword>
<sequence>MPRRFDNFKNFVERLVLTTIIIGFIIVVGVQMVLTNPNFKDSLIAKLPKVEDILAFGQREDFKEKAQAVFTTVEQEDYIVISLQNKVSYPEVKVIMNGQVIGDFSKGYLKVNIEEGDYLTIDTRGINDGLWFEVTGISNGIKSFRRGQQFWLKDELKTLGRVESLNKF</sequence>